<dbReference type="InterPro" id="IPR051595">
    <property type="entry name" value="GH25_Enzymes"/>
</dbReference>
<dbReference type="PANTHER" id="PTHR23208:SF36">
    <property type="entry name" value="LYSOZYME-RELATED"/>
    <property type="match status" value="1"/>
</dbReference>
<accession>A0AAV5VLZ0</accession>
<dbReference type="GO" id="GO:0045087">
    <property type="term" value="P:innate immune response"/>
    <property type="evidence" value="ECO:0007669"/>
    <property type="project" value="TreeGrafter"/>
</dbReference>
<gene>
    <name evidence="3" type="ORF">PFISCL1PPCAC_11715</name>
</gene>
<dbReference type="EMBL" id="BTSY01000003">
    <property type="protein sequence ID" value="GMT20418.1"/>
    <property type="molecule type" value="Genomic_DNA"/>
</dbReference>
<protein>
    <recommendedName>
        <fullName evidence="5">Lysozyme</fullName>
    </recommendedName>
</protein>
<dbReference type="SUPFAM" id="SSF51445">
    <property type="entry name" value="(Trans)glycosidases"/>
    <property type="match status" value="1"/>
</dbReference>
<dbReference type="Proteomes" id="UP001432322">
    <property type="component" value="Unassembled WGS sequence"/>
</dbReference>
<dbReference type="GO" id="GO:0003796">
    <property type="term" value="F:lysozyme activity"/>
    <property type="evidence" value="ECO:0007669"/>
    <property type="project" value="InterPro"/>
</dbReference>
<dbReference type="PROSITE" id="PS51904">
    <property type="entry name" value="GLYCOSYL_HYDROL_F25_2"/>
    <property type="match status" value="1"/>
</dbReference>
<evidence type="ECO:0000313" key="4">
    <source>
        <dbReference type="Proteomes" id="UP001432322"/>
    </source>
</evidence>
<dbReference type="AlphaFoldDB" id="A0AAV5VLZ0"/>
<keyword evidence="4" id="KW-1185">Reference proteome</keyword>
<comment type="similarity">
    <text evidence="1">Belongs to the glycosyl hydrolase 25 family.</text>
</comment>
<evidence type="ECO:0000313" key="3">
    <source>
        <dbReference type="EMBL" id="GMT20418.1"/>
    </source>
</evidence>
<feature type="non-terminal residue" evidence="3">
    <location>
        <position position="1"/>
    </location>
</feature>
<dbReference type="InterPro" id="IPR002053">
    <property type="entry name" value="Glyco_hydro_25"/>
</dbReference>
<keyword evidence="2" id="KW-0732">Signal</keyword>
<proteinExistence type="inferred from homology"/>
<sequence length="230" mass="25527">LLLTSLLAAASADGEYQPFLYSVDINQQGNASTFSCLRSNQYGVVIIRAYKPNERGEVDGNAIDNIHLAYNANLGVEVYMSPNPTSSKTGATQVDEMLTALRNGGITVRAMWIQVISPYIWYQNTTDNLNFVNSALNQKKARGVRPGVYTNKDDWQWITNDASQLGTDVWLWYFNVNDAGVAGETAPNFDDFRKFGNWNGAAVKQFGQNEDVCGLTVNRDVYPASDLEIF</sequence>
<organism evidence="3 4">
    <name type="scientific">Pristionchus fissidentatus</name>
    <dbReference type="NCBI Taxonomy" id="1538716"/>
    <lineage>
        <taxon>Eukaryota</taxon>
        <taxon>Metazoa</taxon>
        <taxon>Ecdysozoa</taxon>
        <taxon>Nematoda</taxon>
        <taxon>Chromadorea</taxon>
        <taxon>Rhabditida</taxon>
        <taxon>Rhabditina</taxon>
        <taxon>Diplogasteromorpha</taxon>
        <taxon>Diplogasteroidea</taxon>
        <taxon>Neodiplogasteridae</taxon>
        <taxon>Pristionchus</taxon>
    </lineage>
</organism>
<dbReference type="GO" id="GO:0009253">
    <property type="term" value="P:peptidoglycan catabolic process"/>
    <property type="evidence" value="ECO:0007669"/>
    <property type="project" value="InterPro"/>
</dbReference>
<dbReference type="Gene3D" id="3.20.20.80">
    <property type="entry name" value="Glycosidases"/>
    <property type="match status" value="1"/>
</dbReference>
<reference evidence="3" key="1">
    <citation type="submission" date="2023-10" db="EMBL/GenBank/DDBJ databases">
        <title>Genome assembly of Pristionchus species.</title>
        <authorList>
            <person name="Yoshida K."/>
            <person name="Sommer R.J."/>
        </authorList>
    </citation>
    <scope>NUCLEOTIDE SEQUENCE</scope>
    <source>
        <strain evidence="3">RS5133</strain>
    </source>
</reference>
<evidence type="ECO:0000256" key="1">
    <source>
        <dbReference type="ARBA" id="ARBA00010646"/>
    </source>
</evidence>
<dbReference type="GO" id="GO:0007165">
    <property type="term" value="P:signal transduction"/>
    <property type="evidence" value="ECO:0007669"/>
    <property type="project" value="TreeGrafter"/>
</dbReference>
<name>A0AAV5VLZ0_9BILA</name>
<comment type="caution">
    <text evidence="3">The sequence shown here is derived from an EMBL/GenBank/DDBJ whole genome shotgun (WGS) entry which is preliminary data.</text>
</comment>
<dbReference type="PANTHER" id="PTHR23208">
    <property type="entry name" value="LYSOZYME PROTEIN"/>
    <property type="match status" value="1"/>
</dbReference>
<evidence type="ECO:0000256" key="2">
    <source>
        <dbReference type="ARBA" id="ARBA00022729"/>
    </source>
</evidence>
<feature type="non-terminal residue" evidence="3">
    <location>
        <position position="230"/>
    </location>
</feature>
<evidence type="ECO:0008006" key="5">
    <source>
        <dbReference type="Google" id="ProtNLM"/>
    </source>
</evidence>
<dbReference type="InterPro" id="IPR017853">
    <property type="entry name" value="GH"/>
</dbReference>
<dbReference type="GO" id="GO:0016998">
    <property type="term" value="P:cell wall macromolecule catabolic process"/>
    <property type="evidence" value="ECO:0007669"/>
    <property type="project" value="InterPro"/>
</dbReference>